<keyword evidence="2" id="KW-1185">Reference proteome</keyword>
<evidence type="ECO:0000313" key="2">
    <source>
        <dbReference type="Proteomes" id="UP000233766"/>
    </source>
</evidence>
<protein>
    <submittedName>
        <fullName evidence="1">Uncharacterized protein</fullName>
    </submittedName>
</protein>
<organism evidence="1 2">
    <name type="scientific">Nocardia fluminea</name>
    <dbReference type="NCBI Taxonomy" id="134984"/>
    <lineage>
        <taxon>Bacteria</taxon>
        <taxon>Bacillati</taxon>
        <taxon>Actinomycetota</taxon>
        <taxon>Actinomycetes</taxon>
        <taxon>Mycobacteriales</taxon>
        <taxon>Nocardiaceae</taxon>
        <taxon>Nocardia</taxon>
    </lineage>
</organism>
<gene>
    <name evidence="1" type="ORF">ATK86_2230</name>
</gene>
<reference evidence="1 2" key="1">
    <citation type="submission" date="2017-12" db="EMBL/GenBank/DDBJ databases">
        <title>Sequencing the genomes of 1000 Actinobacteria strains.</title>
        <authorList>
            <person name="Klenk H.-P."/>
        </authorList>
    </citation>
    <scope>NUCLEOTIDE SEQUENCE [LARGE SCALE GENOMIC DNA]</scope>
    <source>
        <strain evidence="1 2">DSM 44489</strain>
    </source>
</reference>
<dbReference type="EMBL" id="PJMW01000002">
    <property type="protein sequence ID" value="PKV77877.1"/>
    <property type="molecule type" value="Genomic_DNA"/>
</dbReference>
<proteinExistence type="predicted"/>
<dbReference type="Proteomes" id="UP000233766">
    <property type="component" value="Unassembled WGS sequence"/>
</dbReference>
<name>A0A2N3V8B0_9NOCA</name>
<sequence>MAEPVPTREQARHLLAQVFGPNQEYSILESKHGWVCQPMLSPEEDAQRGMGLGNYVISKHTGVITAHSSMPMPVIAEEFDATTEAGQPPQGYQIHPKQRRIHLTRRFEDQNTIVYRVHLTFLESPDDPGMTQEVEITKNPIRHRPTDRVSAVATSWAYEQSRNTGTWPAEGTIEQ</sequence>
<accession>A0A2N3V8B0</accession>
<evidence type="ECO:0000313" key="1">
    <source>
        <dbReference type="EMBL" id="PKV77877.1"/>
    </source>
</evidence>
<comment type="caution">
    <text evidence="1">The sequence shown here is derived from an EMBL/GenBank/DDBJ whole genome shotgun (WGS) entry which is preliminary data.</text>
</comment>
<dbReference type="AlphaFoldDB" id="A0A2N3V8B0"/>